<evidence type="ECO:0000256" key="1">
    <source>
        <dbReference type="ARBA" id="ARBA00010835"/>
    </source>
</evidence>
<dbReference type="PANTHER" id="PTHR46203">
    <property type="entry name" value="PROBABLE PEPTIDE CHAIN RELEASE FACTOR C12ORF65"/>
    <property type="match status" value="1"/>
</dbReference>
<proteinExistence type="inferred from homology"/>
<keyword evidence="5" id="KW-0378">Hydrolase</keyword>
<reference evidence="5 6" key="1">
    <citation type="submission" date="2015-01" db="EMBL/GenBank/DDBJ databases">
        <title>Genome sequence of the anaerobic bacterium Geobacter soli GSS01, a dissimilatory Fe(III) reducer from soil.</title>
        <authorList>
            <person name="Yang G."/>
            <person name="Zhou S."/>
        </authorList>
    </citation>
    <scope>NUCLEOTIDE SEQUENCE [LARGE SCALE GENOMIC DNA]</scope>
    <source>
        <strain evidence="5 6">GSS01</strain>
    </source>
</reference>
<comment type="similarity">
    <text evidence="1">Belongs to the prokaryotic/mitochondrial release factor family.</text>
</comment>
<feature type="compositionally biased region" description="Basic residues" evidence="3">
    <location>
        <begin position="104"/>
        <end position="115"/>
    </location>
</feature>
<evidence type="ECO:0000313" key="5">
    <source>
        <dbReference type="EMBL" id="KIE41245.1"/>
    </source>
</evidence>
<feature type="compositionally biased region" description="Basic and acidic residues" evidence="3">
    <location>
        <begin position="116"/>
        <end position="126"/>
    </location>
</feature>
<dbReference type="Proteomes" id="UP000031433">
    <property type="component" value="Unassembled WGS sequence"/>
</dbReference>
<evidence type="ECO:0000256" key="2">
    <source>
        <dbReference type="ARBA" id="ARBA00022946"/>
    </source>
</evidence>
<accession>A0A0C1U064</accession>
<dbReference type="InterPro" id="IPR052405">
    <property type="entry name" value="Mito_Transl_Release_Factor"/>
</dbReference>
<dbReference type="InterPro" id="IPR000352">
    <property type="entry name" value="Pep_chain_release_fac_I"/>
</dbReference>
<dbReference type="Pfam" id="PF00472">
    <property type="entry name" value="RF-1"/>
    <property type="match status" value="1"/>
</dbReference>
<dbReference type="Gene3D" id="3.30.160.20">
    <property type="match status" value="1"/>
</dbReference>
<feature type="compositionally biased region" description="Basic and acidic residues" evidence="3">
    <location>
        <begin position="88"/>
        <end position="103"/>
    </location>
</feature>
<keyword evidence="6" id="KW-1185">Reference proteome</keyword>
<dbReference type="GO" id="GO:0016787">
    <property type="term" value="F:hydrolase activity"/>
    <property type="evidence" value="ECO:0007669"/>
    <property type="project" value="UniProtKB-KW"/>
</dbReference>
<dbReference type="GO" id="GO:0003747">
    <property type="term" value="F:translation release factor activity"/>
    <property type="evidence" value="ECO:0007669"/>
    <property type="project" value="InterPro"/>
</dbReference>
<protein>
    <submittedName>
        <fullName evidence="5">Peptidyl-tRNA hydrolase</fullName>
    </submittedName>
</protein>
<gene>
    <name evidence="5" type="ORF">SE37_00635</name>
</gene>
<sequence>MATPTFAVSEEKNRWLRDKMAELGVSEADLEETFVRSSGAGGQHVNKTATCVQIRHRPTGIEVKCMKDRSQSVNRFLARREILERIERLSKGESPRDARVEKLRKQKARRKRRATTKYDPEKDNQQ</sequence>
<dbReference type="PANTHER" id="PTHR46203:SF1">
    <property type="entry name" value="MITOCHONDRIAL TRANSLATION RELEASE FACTOR IN RESCUE"/>
    <property type="match status" value="1"/>
</dbReference>
<evidence type="ECO:0000256" key="3">
    <source>
        <dbReference type="SAM" id="MobiDB-lite"/>
    </source>
</evidence>
<evidence type="ECO:0000313" key="6">
    <source>
        <dbReference type="Proteomes" id="UP000031433"/>
    </source>
</evidence>
<feature type="domain" description="Prokaryotic-type class I peptide chain release factors" evidence="4">
    <location>
        <begin position="23"/>
        <end position="117"/>
    </location>
</feature>
<evidence type="ECO:0000259" key="4">
    <source>
        <dbReference type="Pfam" id="PF00472"/>
    </source>
</evidence>
<keyword evidence="2" id="KW-0809">Transit peptide</keyword>
<feature type="region of interest" description="Disordered" evidence="3">
    <location>
        <begin position="88"/>
        <end position="126"/>
    </location>
</feature>
<dbReference type="RefSeq" id="WP_039642830.1">
    <property type="nucleotide sequence ID" value="NZ_JXBL01000001.1"/>
</dbReference>
<dbReference type="InterPro" id="IPR045853">
    <property type="entry name" value="Pep_chain_release_fac_I_sf"/>
</dbReference>
<dbReference type="AlphaFoldDB" id="A0A0C1U064"/>
<name>A0A0C1U064_9BACT</name>
<dbReference type="SUPFAM" id="SSF75620">
    <property type="entry name" value="Release factor"/>
    <property type="match status" value="1"/>
</dbReference>
<dbReference type="EMBL" id="JXBL01000001">
    <property type="protein sequence ID" value="KIE41245.1"/>
    <property type="molecule type" value="Genomic_DNA"/>
</dbReference>
<comment type="caution">
    <text evidence="5">The sequence shown here is derived from an EMBL/GenBank/DDBJ whole genome shotgun (WGS) entry which is preliminary data.</text>
</comment>
<organism evidence="5 6">
    <name type="scientific">Geobacter soli</name>
    <dbReference type="NCBI Taxonomy" id="1510391"/>
    <lineage>
        <taxon>Bacteria</taxon>
        <taxon>Pseudomonadati</taxon>
        <taxon>Thermodesulfobacteriota</taxon>
        <taxon>Desulfuromonadia</taxon>
        <taxon>Geobacterales</taxon>
        <taxon>Geobacteraceae</taxon>
        <taxon>Geobacter</taxon>
    </lineage>
</organism>